<evidence type="ECO:0000256" key="1">
    <source>
        <dbReference type="SAM" id="Phobius"/>
    </source>
</evidence>
<comment type="caution">
    <text evidence="2">The sequence shown here is derived from an EMBL/GenBank/DDBJ whole genome shotgun (WGS) entry which is preliminary data.</text>
</comment>
<keyword evidence="1" id="KW-0472">Membrane</keyword>
<reference evidence="2" key="1">
    <citation type="journal article" date="2014" name="Front. Microbiol.">
        <title>High frequency of phylogenetically diverse reductive dehalogenase-homologous genes in deep subseafloor sedimentary metagenomes.</title>
        <authorList>
            <person name="Kawai M."/>
            <person name="Futagami T."/>
            <person name="Toyoda A."/>
            <person name="Takaki Y."/>
            <person name="Nishi S."/>
            <person name="Hori S."/>
            <person name="Arai W."/>
            <person name="Tsubouchi T."/>
            <person name="Morono Y."/>
            <person name="Uchiyama I."/>
            <person name="Ito T."/>
            <person name="Fujiyama A."/>
            <person name="Inagaki F."/>
            <person name="Takami H."/>
        </authorList>
    </citation>
    <scope>NUCLEOTIDE SEQUENCE</scope>
    <source>
        <strain evidence="2">Expedition CK06-06</strain>
    </source>
</reference>
<protein>
    <submittedName>
        <fullName evidence="2">Uncharacterized protein</fullName>
    </submittedName>
</protein>
<keyword evidence="1" id="KW-1133">Transmembrane helix</keyword>
<sequence length="44" mass="5175">MIKTLKEVKNNEKDIEIKKQDIKMIKLALLISTSLVLYNILYKP</sequence>
<dbReference type="AlphaFoldDB" id="X1B6K1"/>
<accession>X1B6K1</accession>
<gene>
    <name evidence="2" type="ORF">S01H4_46430</name>
</gene>
<feature type="non-terminal residue" evidence="2">
    <location>
        <position position="44"/>
    </location>
</feature>
<feature type="transmembrane region" description="Helical" evidence="1">
    <location>
        <begin position="24"/>
        <end position="42"/>
    </location>
</feature>
<keyword evidence="1" id="KW-0812">Transmembrane</keyword>
<evidence type="ECO:0000313" key="2">
    <source>
        <dbReference type="EMBL" id="GAG91369.1"/>
    </source>
</evidence>
<name>X1B6K1_9ZZZZ</name>
<organism evidence="2">
    <name type="scientific">marine sediment metagenome</name>
    <dbReference type="NCBI Taxonomy" id="412755"/>
    <lineage>
        <taxon>unclassified sequences</taxon>
        <taxon>metagenomes</taxon>
        <taxon>ecological metagenomes</taxon>
    </lineage>
</organism>
<dbReference type="EMBL" id="BART01025943">
    <property type="protein sequence ID" value="GAG91369.1"/>
    <property type="molecule type" value="Genomic_DNA"/>
</dbReference>
<proteinExistence type="predicted"/>